<feature type="binding site" evidence="13">
    <location>
        <begin position="263"/>
        <end position="265"/>
    </location>
    <ligand>
        <name>substrate</name>
    </ligand>
</feature>
<dbReference type="OrthoDB" id="9782546at2"/>
<dbReference type="Proteomes" id="UP000218831">
    <property type="component" value="Unassembled WGS sequence"/>
</dbReference>
<dbReference type="AlphaFoldDB" id="A0A2A2G7F3"/>
<comment type="caution">
    <text evidence="16">The sequence shown here is derived from an EMBL/GenBank/DDBJ whole genome shotgun (WGS) entry which is preliminary data.</text>
</comment>
<name>A0A2A2G7F3_9BACT</name>
<dbReference type="InterPro" id="IPR004393">
    <property type="entry name" value="NadC"/>
</dbReference>
<dbReference type="InterPro" id="IPR027277">
    <property type="entry name" value="NadC/ModD"/>
</dbReference>
<dbReference type="GO" id="GO:0005737">
    <property type="term" value="C:cytoplasm"/>
    <property type="evidence" value="ECO:0007669"/>
    <property type="project" value="TreeGrafter"/>
</dbReference>
<feature type="binding site" evidence="13">
    <location>
        <position position="102"/>
    </location>
    <ligand>
        <name>substrate</name>
    </ligand>
</feature>
<evidence type="ECO:0000256" key="7">
    <source>
        <dbReference type="ARBA" id="ARBA00022676"/>
    </source>
</evidence>
<evidence type="ECO:0000256" key="13">
    <source>
        <dbReference type="PIRSR" id="PIRSR006250-1"/>
    </source>
</evidence>
<dbReference type="PIRSF" id="PIRSF006250">
    <property type="entry name" value="NadC_ModD"/>
    <property type="match status" value="1"/>
</dbReference>
<sequence>METVLAKNEVIEALIERAFEEDVGSGDVTTDAVVDEYCQAKAVWIAKEEGVVAGIAIARRVFEKLDPQVEWSSHVDEGEKVSKKTPLVTIKGSCRAILTAERIALNIAQRMSGIATTTRQYVEAIGELDAKVLDTRKTVPGLRLLDKQAVAAGGGTNHRMGLFDLAMVKDNHIVAAGSIEGAVQRVRANSPSVRVEVETTSLDDVGKAVAVGADIIMLDNMSTAKMKEAVELIDGKVETEASGNITLDTIYEVAQTGVDFISVGALTHSVTAFDISQQLQEIYK</sequence>
<dbReference type="Pfam" id="PF01729">
    <property type="entry name" value="QRPTase_C"/>
    <property type="match status" value="1"/>
</dbReference>
<dbReference type="FunFam" id="3.90.1170.20:FF:000001">
    <property type="entry name" value="Nicotinate-nucleotide diphosphorylase (Carboxylating)"/>
    <property type="match status" value="1"/>
</dbReference>
<dbReference type="Gene3D" id="3.90.1170.20">
    <property type="entry name" value="Quinolinate phosphoribosyl transferase, N-terminal domain"/>
    <property type="match status" value="1"/>
</dbReference>
<dbReference type="FunFam" id="3.20.20.70:FF:000030">
    <property type="entry name" value="Nicotinate-nucleotide pyrophosphorylase, carboxylating"/>
    <property type="match status" value="1"/>
</dbReference>
<feature type="domain" description="Quinolinate phosphoribosyl transferase N-terminal" evidence="15">
    <location>
        <begin position="27"/>
        <end position="112"/>
    </location>
</feature>
<reference evidence="16 17" key="1">
    <citation type="submission" date="2017-08" db="EMBL/GenBank/DDBJ databases">
        <title>Aliifodinibius alkalisoli sp. nov., isolated from saline alkaline soil.</title>
        <authorList>
            <person name="Liu D."/>
            <person name="Zhang G."/>
        </authorList>
    </citation>
    <scope>NUCLEOTIDE SEQUENCE [LARGE SCALE GENOMIC DNA]</scope>
    <source>
        <strain evidence="16 17">WN023</strain>
    </source>
</reference>
<organism evidence="16 17">
    <name type="scientific">Fodinibius salipaludis</name>
    <dbReference type="NCBI Taxonomy" id="2032627"/>
    <lineage>
        <taxon>Bacteria</taxon>
        <taxon>Pseudomonadati</taxon>
        <taxon>Balneolota</taxon>
        <taxon>Balneolia</taxon>
        <taxon>Balneolales</taxon>
        <taxon>Balneolaceae</taxon>
        <taxon>Fodinibius</taxon>
    </lineage>
</organism>
<dbReference type="GO" id="GO:0034213">
    <property type="term" value="P:quinolinate catabolic process"/>
    <property type="evidence" value="ECO:0007669"/>
    <property type="project" value="TreeGrafter"/>
</dbReference>
<comment type="subunit">
    <text evidence="4">Hexamer formed by 3 homodimers.</text>
</comment>
<comment type="similarity">
    <text evidence="3 12">Belongs to the NadC/ModD family.</text>
</comment>
<dbReference type="InterPro" id="IPR013785">
    <property type="entry name" value="Aldolase_TIM"/>
</dbReference>
<keyword evidence="8 12" id="KW-0808">Transferase</keyword>
<evidence type="ECO:0000256" key="3">
    <source>
        <dbReference type="ARBA" id="ARBA00009400"/>
    </source>
</evidence>
<evidence type="ECO:0000256" key="9">
    <source>
        <dbReference type="ARBA" id="ARBA00033102"/>
    </source>
</evidence>
<evidence type="ECO:0000256" key="8">
    <source>
        <dbReference type="ARBA" id="ARBA00022679"/>
    </source>
</evidence>
<dbReference type="GO" id="GO:0004514">
    <property type="term" value="F:nicotinate-nucleotide diphosphorylase (carboxylating) activity"/>
    <property type="evidence" value="ECO:0007669"/>
    <property type="project" value="UniProtKB-EC"/>
</dbReference>
<keyword evidence="17" id="KW-1185">Reference proteome</keyword>
<comment type="pathway">
    <text evidence="2">Cofactor biosynthesis; NAD(+) biosynthesis; nicotinate D-ribonucleotide from quinolinate: step 1/1.</text>
</comment>
<evidence type="ECO:0000256" key="10">
    <source>
        <dbReference type="ARBA" id="ARBA00047445"/>
    </source>
</evidence>
<dbReference type="SUPFAM" id="SSF51690">
    <property type="entry name" value="Nicotinate/Quinolinate PRTase C-terminal domain-like"/>
    <property type="match status" value="1"/>
</dbReference>
<evidence type="ECO:0000313" key="17">
    <source>
        <dbReference type="Proteomes" id="UP000218831"/>
    </source>
</evidence>
<evidence type="ECO:0000259" key="14">
    <source>
        <dbReference type="Pfam" id="PF01729"/>
    </source>
</evidence>
<evidence type="ECO:0000256" key="4">
    <source>
        <dbReference type="ARBA" id="ARBA00011218"/>
    </source>
</evidence>
<evidence type="ECO:0000259" key="15">
    <source>
        <dbReference type="Pfam" id="PF02749"/>
    </source>
</evidence>
<dbReference type="GO" id="GO:0009435">
    <property type="term" value="P:NAD+ biosynthetic process"/>
    <property type="evidence" value="ECO:0007669"/>
    <property type="project" value="UniProtKB-UniPathway"/>
</dbReference>
<accession>A0A2A2G7F3</accession>
<evidence type="ECO:0000256" key="5">
    <source>
        <dbReference type="ARBA" id="ARBA00011944"/>
    </source>
</evidence>
<feature type="binding site" evidence="13">
    <location>
        <position position="198"/>
    </location>
    <ligand>
        <name>substrate</name>
    </ligand>
</feature>
<dbReference type="InterPro" id="IPR037128">
    <property type="entry name" value="Quinolinate_PRibosylTase_N_sf"/>
</dbReference>
<evidence type="ECO:0000256" key="11">
    <source>
        <dbReference type="ARBA" id="ARBA00069173"/>
    </source>
</evidence>
<dbReference type="InterPro" id="IPR002638">
    <property type="entry name" value="Quinolinate_PRibosylTrfase_C"/>
</dbReference>
<evidence type="ECO:0000313" key="16">
    <source>
        <dbReference type="EMBL" id="PAU93070.1"/>
    </source>
</evidence>
<dbReference type="PANTHER" id="PTHR32179:SF3">
    <property type="entry name" value="NICOTINATE-NUCLEOTIDE PYROPHOSPHORYLASE [CARBOXYLATING]"/>
    <property type="match status" value="1"/>
</dbReference>
<proteinExistence type="inferred from homology"/>
<feature type="binding site" evidence="13">
    <location>
        <position position="219"/>
    </location>
    <ligand>
        <name>substrate</name>
    </ligand>
</feature>
<evidence type="ECO:0000256" key="12">
    <source>
        <dbReference type="PIRNR" id="PIRNR006250"/>
    </source>
</evidence>
<feature type="domain" description="Quinolinate phosphoribosyl transferase C-terminal" evidence="14">
    <location>
        <begin position="114"/>
        <end position="276"/>
    </location>
</feature>
<dbReference type="EMBL" id="NSKE01000011">
    <property type="protein sequence ID" value="PAU93070.1"/>
    <property type="molecule type" value="Genomic_DNA"/>
</dbReference>
<keyword evidence="6" id="KW-0662">Pyridine nucleotide biosynthesis</keyword>
<feature type="binding site" evidence="13">
    <location>
        <begin position="135"/>
        <end position="137"/>
    </location>
    <ligand>
        <name>substrate</name>
    </ligand>
</feature>
<dbReference type="RefSeq" id="WP_095607489.1">
    <property type="nucleotide sequence ID" value="NZ_NSKE01000011.1"/>
</dbReference>
<dbReference type="NCBIfam" id="TIGR00078">
    <property type="entry name" value="nadC"/>
    <property type="match status" value="1"/>
</dbReference>
<dbReference type="InterPro" id="IPR036068">
    <property type="entry name" value="Nicotinate_pribotase-like_C"/>
</dbReference>
<keyword evidence="7 12" id="KW-0328">Glycosyltransferase</keyword>
<protein>
    <recommendedName>
        <fullName evidence="11">Probable nicotinate-nucleotide pyrophosphorylase [carboxylating]</fullName>
        <ecNumber evidence="5">2.4.2.19</ecNumber>
    </recommendedName>
    <alternativeName>
        <fullName evidence="9">Quinolinate phosphoribosyltransferase [decarboxylating]</fullName>
    </alternativeName>
</protein>
<gene>
    <name evidence="16" type="primary">nadC</name>
    <name evidence="16" type="ORF">CK503_13770</name>
</gene>
<dbReference type="CDD" id="cd01572">
    <property type="entry name" value="QPRTase"/>
    <property type="match status" value="1"/>
</dbReference>
<dbReference type="UniPathway" id="UPA00253">
    <property type="reaction ID" value="UER00331"/>
</dbReference>
<dbReference type="InterPro" id="IPR022412">
    <property type="entry name" value="Quinolinate_PRibosylTrfase_N"/>
</dbReference>
<dbReference type="Gene3D" id="3.20.20.70">
    <property type="entry name" value="Aldolase class I"/>
    <property type="match status" value="1"/>
</dbReference>
<feature type="binding site" evidence="13">
    <location>
        <position position="159"/>
    </location>
    <ligand>
        <name>substrate</name>
    </ligand>
</feature>
<evidence type="ECO:0000256" key="1">
    <source>
        <dbReference type="ARBA" id="ARBA00003237"/>
    </source>
</evidence>
<dbReference type="Pfam" id="PF02749">
    <property type="entry name" value="QRPTase_N"/>
    <property type="match status" value="1"/>
</dbReference>
<feature type="binding site" evidence="13">
    <location>
        <begin position="242"/>
        <end position="244"/>
    </location>
    <ligand>
        <name>substrate</name>
    </ligand>
</feature>
<evidence type="ECO:0000256" key="6">
    <source>
        <dbReference type="ARBA" id="ARBA00022642"/>
    </source>
</evidence>
<evidence type="ECO:0000256" key="2">
    <source>
        <dbReference type="ARBA" id="ARBA00004893"/>
    </source>
</evidence>
<dbReference type="PANTHER" id="PTHR32179">
    <property type="entry name" value="NICOTINATE-NUCLEOTIDE PYROPHOSPHORYLASE [CARBOXYLATING]"/>
    <property type="match status" value="1"/>
</dbReference>
<comment type="function">
    <text evidence="1">Involved in the catabolism of quinolinic acid (QA).</text>
</comment>
<feature type="binding site" evidence="13">
    <location>
        <position position="169"/>
    </location>
    <ligand>
        <name>substrate</name>
    </ligand>
</feature>
<comment type="catalytic activity">
    <reaction evidence="10">
        <text>nicotinate beta-D-ribonucleotide + CO2 + diphosphate = quinolinate + 5-phospho-alpha-D-ribose 1-diphosphate + 2 H(+)</text>
        <dbReference type="Rhea" id="RHEA:12733"/>
        <dbReference type="ChEBI" id="CHEBI:15378"/>
        <dbReference type="ChEBI" id="CHEBI:16526"/>
        <dbReference type="ChEBI" id="CHEBI:29959"/>
        <dbReference type="ChEBI" id="CHEBI:33019"/>
        <dbReference type="ChEBI" id="CHEBI:57502"/>
        <dbReference type="ChEBI" id="CHEBI:58017"/>
        <dbReference type="EC" id="2.4.2.19"/>
    </reaction>
</comment>
<dbReference type="EC" id="2.4.2.19" evidence="5"/>
<dbReference type="SUPFAM" id="SSF54675">
    <property type="entry name" value="Nicotinate/Quinolinate PRTase N-terminal domain-like"/>
    <property type="match status" value="1"/>
</dbReference>